<dbReference type="GO" id="GO:0006633">
    <property type="term" value="P:fatty acid biosynthetic process"/>
    <property type="evidence" value="ECO:0007669"/>
    <property type="project" value="InterPro"/>
</dbReference>
<name>A0A1T4T8T6_9BACT</name>
<dbReference type="Proteomes" id="UP000190367">
    <property type="component" value="Unassembled WGS sequence"/>
</dbReference>
<keyword evidence="3" id="KW-0472">Membrane</keyword>
<evidence type="ECO:0000259" key="5">
    <source>
        <dbReference type="Pfam" id="PF08545"/>
    </source>
</evidence>
<keyword evidence="1" id="KW-0808">Transferase</keyword>
<dbReference type="PANTHER" id="PTHR34069:SF2">
    <property type="entry name" value="BETA-KETOACYL-[ACYL-CARRIER-PROTEIN] SYNTHASE III"/>
    <property type="match status" value="1"/>
</dbReference>
<dbReference type="InterPro" id="IPR013747">
    <property type="entry name" value="ACP_syn_III_C"/>
</dbReference>
<feature type="domain" description="Beta-ketoacyl-[acyl-carrier-protein] synthase III N-terminal" evidence="5">
    <location>
        <begin position="110"/>
        <end position="188"/>
    </location>
</feature>
<dbReference type="InterPro" id="IPR013751">
    <property type="entry name" value="ACP_syn_III_N"/>
</dbReference>
<dbReference type="EMBL" id="FUWZ01000004">
    <property type="protein sequence ID" value="SKA36970.1"/>
    <property type="molecule type" value="Genomic_DNA"/>
</dbReference>
<dbReference type="STRING" id="634771.SAMN04488128_104201"/>
<dbReference type="Pfam" id="PF08545">
    <property type="entry name" value="ACP_syn_III"/>
    <property type="match status" value="1"/>
</dbReference>
<dbReference type="OrthoDB" id="9815506at2"/>
<dbReference type="NCBIfam" id="NF006829">
    <property type="entry name" value="PRK09352.1"/>
    <property type="match status" value="1"/>
</dbReference>
<dbReference type="Gene3D" id="3.40.47.10">
    <property type="match status" value="1"/>
</dbReference>
<evidence type="ECO:0000256" key="3">
    <source>
        <dbReference type="SAM" id="Phobius"/>
    </source>
</evidence>
<reference evidence="7" key="1">
    <citation type="submission" date="2017-02" db="EMBL/GenBank/DDBJ databases">
        <authorList>
            <person name="Varghese N."/>
            <person name="Submissions S."/>
        </authorList>
    </citation>
    <scope>NUCLEOTIDE SEQUENCE [LARGE SCALE GENOMIC DNA]</scope>
    <source>
        <strain evidence="7">DSM 22224</strain>
    </source>
</reference>
<dbReference type="RefSeq" id="WP_078671559.1">
    <property type="nucleotide sequence ID" value="NZ_FUWZ01000004.1"/>
</dbReference>
<keyword evidence="2" id="KW-0012">Acyltransferase</keyword>
<keyword evidence="7" id="KW-1185">Reference proteome</keyword>
<protein>
    <submittedName>
        <fullName evidence="6">3-oxoacyl-[acyl-carrier-protein] synthase-3</fullName>
    </submittedName>
</protein>
<organism evidence="6 7">
    <name type="scientific">Chitinophaga eiseniae</name>
    <dbReference type="NCBI Taxonomy" id="634771"/>
    <lineage>
        <taxon>Bacteria</taxon>
        <taxon>Pseudomonadati</taxon>
        <taxon>Bacteroidota</taxon>
        <taxon>Chitinophagia</taxon>
        <taxon>Chitinophagales</taxon>
        <taxon>Chitinophagaceae</taxon>
        <taxon>Chitinophaga</taxon>
    </lineage>
</organism>
<sequence>MKKCNAVVTAVGGYVPPHIVHNEELEQKMDIPSGWIPKYLGVNERRHIREEGVGTSAICVQAALEICRKRGIQPSELDAIVLATATPDMITPSTSNIVAREIGASKAWAIDINGACSGFLSALDIASRYIEQQIYRYVLVLGADKMSSIIGGQDRITTCLFADGGGGVLLEPGPADSGIQHCFLRTDGSGADLLYVKAGGSRWPSSTATVNNQEHYLYMDGKAIFDYAVLHLTEAITHTMVKNNLSAQDITWLVPHQANQRIIDRTAEILSFPAEKIMRNVDRYGNTTSGTIPLCLWDYESRLRKGDRLLLAAFGAGFTWGALYMVWGYDGQG</sequence>
<evidence type="ECO:0000259" key="4">
    <source>
        <dbReference type="Pfam" id="PF08541"/>
    </source>
</evidence>
<gene>
    <name evidence="6" type="ORF">SAMN04488128_104201</name>
</gene>
<proteinExistence type="predicted"/>
<evidence type="ECO:0000313" key="7">
    <source>
        <dbReference type="Proteomes" id="UP000190367"/>
    </source>
</evidence>
<evidence type="ECO:0000313" key="6">
    <source>
        <dbReference type="EMBL" id="SKA36970.1"/>
    </source>
</evidence>
<keyword evidence="3" id="KW-0812">Transmembrane</keyword>
<evidence type="ECO:0000256" key="1">
    <source>
        <dbReference type="ARBA" id="ARBA00022679"/>
    </source>
</evidence>
<keyword evidence="3" id="KW-1133">Transmembrane helix</keyword>
<dbReference type="InterPro" id="IPR016039">
    <property type="entry name" value="Thiolase-like"/>
</dbReference>
<dbReference type="GO" id="GO:0004315">
    <property type="term" value="F:3-oxoacyl-[acyl-carrier-protein] synthase activity"/>
    <property type="evidence" value="ECO:0007669"/>
    <property type="project" value="InterPro"/>
</dbReference>
<dbReference type="Pfam" id="PF08541">
    <property type="entry name" value="ACP_syn_III_C"/>
    <property type="match status" value="1"/>
</dbReference>
<dbReference type="SUPFAM" id="SSF53901">
    <property type="entry name" value="Thiolase-like"/>
    <property type="match status" value="1"/>
</dbReference>
<dbReference type="AlphaFoldDB" id="A0A1T4T8T6"/>
<dbReference type="PANTHER" id="PTHR34069">
    <property type="entry name" value="3-OXOACYL-[ACYL-CARRIER-PROTEIN] SYNTHASE 3"/>
    <property type="match status" value="1"/>
</dbReference>
<feature type="domain" description="Beta-ketoacyl-[acyl-carrier-protein] synthase III C-terminal" evidence="4">
    <location>
        <begin position="242"/>
        <end position="327"/>
    </location>
</feature>
<feature type="transmembrane region" description="Helical" evidence="3">
    <location>
        <begin position="309"/>
        <end position="327"/>
    </location>
</feature>
<dbReference type="CDD" id="cd00830">
    <property type="entry name" value="KAS_III"/>
    <property type="match status" value="1"/>
</dbReference>
<dbReference type="GO" id="GO:0044550">
    <property type="term" value="P:secondary metabolite biosynthetic process"/>
    <property type="evidence" value="ECO:0007669"/>
    <property type="project" value="TreeGrafter"/>
</dbReference>
<accession>A0A1T4T8T6</accession>
<evidence type="ECO:0000256" key="2">
    <source>
        <dbReference type="ARBA" id="ARBA00023315"/>
    </source>
</evidence>